<reference evidence="11 12" key="1">
    <citation type="submission" date="2021-02" db="EMBL/GenBank/DDBJ databases">
        <title>Alicyclobacillus curvatus sp. nov. and Alicyclobacillus mengziensis sp. nov., two acidophilic bacteria isolated from acid mine drainage.</title>
        <authorList>
            <person name="Huang Y."/>
        </authorList>
    </citation>
    <scope>NUCLEOTIDE SEQUENCE [LARGE SCALE GENOMIC DNA]</scope>
    <source>
        <strain evidence="11 12">S30H14</strain>
    </source>
</reference>
<dbReference type="HAMAP" id="MF_00019">
    <property type="entry name" value="PlsX"/>
    <property type="match status" value="1"/>
</dbReference>
<keyword evidence="4 10" id="KW-0808">Transferase</keyword>
<dbReference type="PIRSF" id="PIRSF002465">
    <property type="entry name" value="Phsphlp_syn_PlsX"/>
    <property type="match status" value="1"/>
</dbReference>
<comment type="function">
    <text evidence="10">Catalyzes the reversible formation of acyl-phosphate (acyl-PO(4)) from acyl-[acyl-carrier-protein] (acyl-ACP). This enzyme utilizes acyl-ACP as fatty acyl donor, but not acyl-CoA.</text>
</comment>
<keyword evidence="7 10" id="KW-1208">Phospholipid metabolism</keyword>
<accession>A0A9X7W2G8</accession>
<dbReference type="PANTHER" id="PTHR30100">
    <property type="entry name" value="FATTY ACID/PHOSPHOLIPID SYNTHESIS PROTEIN PLSX"/>
    <property type="match status" value="1"/>
</dbReference>
<comment type="subunit">
    <text evidence="9 10">Homodimer. Probably interacts with PlsY.</text>
</comment>
<dbReference type="NCBIfam" id="TIGR00182">
    <property type="entry name" value="plsX"/>
    <property type="match status" value="1"/>
</dbReference>
<evidence type="ECO:0000256" key="7">
    <source>
        <dbReference type="ARBA" id="ARBA00023264"/>
    </source>
</evidence>
<comment type="similarity">
    <text evidence="10">Belongs to the PlsX family.</text>
</comment>
<evidence type="ECO:0000313" key="11">
    <source>
        <dbReference type="EMBL" id="QSO49528.1"/>
    </source>
</evidence>
<keyword evidence="5 10" id="KW-0443">Lipid metabolism</keyword>
<dbReference type="InterPro" id="IPR003664">
    <property type="entry name" value="FA_synthesis"/>
</dbReference>
<sequence>MKLAIDAMGGDLAPVAPVRATIECARRFLDTEFILIGHEQRIRENTETLPGNVGIIHTDITIDPDEEPVRAVRRKPNASLTLAAALVKEARADVMVSAGSTGALVASGLLGIGRIPGIDRPALAPVLPTFQGHGVLLMDAGATMDASAHNLLQYAKMGAAYSRHVLDVPEPRVALLNVGTEPGKGNALTKEAYHLLEATQLNFIGNVEAREVLDGGADVVVCDGFVGNVVLKLIEGVGLGIFSLLKEQLTQGFTTKMAAMMLKPSLRGLRDKFDYAEYGGAPFLGVAGGCLKAHGSSSERAWVVAMEQARKFVKQDVIRQFSEDLDG</sequence>
<keyword evidence="6 10" id="KW-0594">Phospholipid biosynthesis</keyword>
<proteinExistence type="inferred from homology"/>
<evidence type="ECO:0000256" key="10">
    <source>
        <dbReference type="HAMAP-Rule" id="MF_00019"/>
    </source>
</evidence>
<dbReference type="GO" id="GO:0043811">
    <property type="term" value="F:phosphate:acyl-[acyl carrier protein] acyltransferase activity"/>
    <property type="evidence" value="ECO:0007669"/>
    <property type="project" value="UniProtKB-UniRule"/>
</dbReference>
<evidence type="ECO:0000256" key="3">
    <source>
        <dbReference type="ARBA" id="ARBA00022516"/>
    </source>
</evidence>
<evidence type="ECO:0000256" key="4">
    <source>
        <dbReference type="ARBA" id="ARBA00022679"/>
    </source>
</evidence>
<evidence type="ECO:0000256" key="5">
    <source>
        <dbReference type="ARBA" id="ARBA00023098"/>
    </source>
</evidence>
<evidence type="ECO:0000256" key="9">
    <source>
        <dbReference type="ARBA" id="ARBA00046608"/>
    </source>
</evidence>
<dbReference type="PANTHER" id="PTHR30100:SF1">
    <property type="entry name" value="PHOSPHATE ACYLTRANSFERASE"/>
    <property type="match status" value="1"/>
</dbReference>
<dbReference type="Gene3D" id="3.40.718.10">
    <property type="entry name" value="Isopropylmalate Dehydrogenase"/>
    <property type="match status" value="1"/>
</dbReference>
<keyword evidence="2 10" id="KW-0963">Cytoplasm</keyword>
<gene>
    <name evidence="10 11" type="primary">plsX</name>
    <name evidence="11" type="ORF">JZ786_11860</name>
</gene>
<dbReference type="Pfam" id="PF02504">
    <property type="entry name" value="FA_synthesis"/>
    <property type="match status" value="1"/>
</dbReference>
<evidence type="ECO:0000256" key="6">
    <source>
        <dbReference type="ARBA" id="ARBA00023209"/>
    </source>
</evidence>
<dbReference type="EMBL" id="CP071182">
    <property type="protein sequence ID" value="QSO49528.1"/>
    <property type="molecule type" value="Genomic_DNA"/>
</dbReference>
<protein>
    <recommendedName>
        <fullName evidence="8 10">Phosphate acyltransferase</fullName>
        <ecNumber evidence="8 10">2.3.1.274</ecNumber>
    </recommendedName>
    <alternativeName>
        <fullName evidence="10">Acyl-ACP phosphotransacylase</fullName>
    </alternativeName>
    <alternativeName>
        <fullName evidence="10">Acyl-[acyl-carrier-protein]--phosphate acyltransferase</fullName>
    </alternativeName>
    <alternativeName>
        <fullName evidence="10">Phosphate-acyl-ACP acyltransferase</fullName>
    </alternativeName>
</protein>
<evidence type="ECO:0000256" key="2">
    <source>
        <dbReference type="ARBA" id="ARBA00022490"/>
    </source>
</evidence>
<evidence type="ECO:0000256" key="1">
    <source>
        <dbReference type="ARBA" id="ARBA00001232"/>
    </source>
</evidence>
<dbReference type="InterPro" id="IPR012281">
    <property type="entry name" value="Phospholipid_synth_PlsX-like"/>
</dbReference>
<comment type="subcellular location">
    <subcellularLocation>
        <location evidence="10">Cytoplasm</location>
    </subcellularLocation>
    <text evidence="10">Associated with the membrane possibly through PlsY.</text>
</comment>
<keyword evidence="3 10" id="KW-0444">Lipid biosynthesis</keyword>
<organism evidence="11 12">
    <name type="scientific">Alicyclobacillus mengziensis</name>
    <dbReference type="NCBI Taxonomy" id="2931921"/>
    <lineage>
        <taxon>Bacteria</taxon>
        <taxon>Bacillati</taxon>
        <taxon>Bacillota</taxon>
        <taxon>Bacilli</taxon>
        <taxon>Bacillales</taxon>
        <taxon>Alicyclobacillaceae</taxon>
        <taxon>Alicyclobacillus</taxon>
    </lineage>
</organism>
<dbReference type="Proteomes" id="UP000663505">
    <property type="component" value="Chromosome"/>
</dbReference>
<dbReference type="GO" id="GO:0006633">
    <property type="term" value="P:fatty acid biosynthetic process"/>
    <property type="evidence" value="ECO:0007669"/>
    <property type="project" value="UniProtKB-UniRule"/>
</dbReference>
<comment type="catalytic activity">
    <reaction evidence="1 10">
        <text>a fatty acyl-[ACP] + phosphate = an acyl phosphate + holo-[ACP]</text>
        <dbReference type="Rhea" id="RHEA:42292"/>
        <dbReference type="Rhea" id="RHEA-COMP:9685"/>
        <dbReference type="Rhea" id="RHEA-COMP:14125"/>
        <dbReference type="ChEBI" id="CHEBI:43474"/>
        <dbReference type="ChEBI" id="CHEBI:59918"/>
        <dbReference type="ChEBI" id="CHEBI:64479"/>
        <dbReference type="ChEBI" id="CHEBI:138651"/>
        <dbReference type="EC" id="2.3.1.274"/>
    </reaction>
</comment>
<dbReference type="AlphaFoldDB" id="A0A9X7W2G8"/>
<dbReference type="EC" id="2.3.1.274" evidence="8 10"/>
<dbReference type="RefSeq" id="WP_206658838.1">
    <property type="nucleotide sequence ID" value="NZ_CP071182.1"/>
</dbReference>
<dbReference type="SUPFAM" id="SSF53659">
    <property type="entry name" value="Isocitrate/Isopropylmalate dehydrogenase-like"/>
    <property type="match status" value="1"/>
</dbReference>
<evidence type="ECO:0000256" key="8">
    <source>
        <dbReference type="ARBA" id="ARBA00024069"/>
    </source>
</evidence>
<dbReference type="GO" id="GO:0005737">
    <property type="term" value="C:cytoplasm"/>
    <property type="evidence" value="ECO:0007669"/>
    <property type="project" value="UniProtKB-SubCell"/>
</dbReference>
<keyword evidence="12" id="KW-1185">Reference proteome</keyword>
<name>A0A9X7W2G8_9BACL</name>
<dbReference type="GO" id="GO:0008654">
    <property type="term" value="P:phospholipid biosynthetic process"/>
    <property type="evidence" value="ECO:0007669"/>
    <property type="project" value="UniProtKB-KW"/>
</dbReference>
<comment type="pathway">
    <text evidence="10">Lipid metabolism; phospholipid metabolism.</text>
</comment>
<dbReference type="KEGG" id="afx:JZ786_11860"/>
<evidence type="ECO:0000313" key="12">
    <source>
        <dbReference type="Proteomes" id="UP000663505"/>
    </source>
</evidence>
<keyword evidence="11" id="KW-0012">Acyltransferase</keyword>